<gene>
    <name evidence="1" type="ORF">C8N46_101357</name>
</gene>
<comment type="caution">
    <text evidence="1">The sequence shown here is derived from an EMBL/GenBank/DDBJ whole genome shotgun (WGS) entry which is preliminary data.</text>
</comment>
<protein>
    <submittedName>
        <fullName evidence="1">Uncharacterized protein</fullName>
    </submittedName>
</protein>
<dbReference type="Proteomes" id="UP000244090">
    <property type="component" value="Unassembled WGS sequence"/>
</dbReference>
<evidence type="ECO:0000313" key="1">
    <source>
        <dbReference type="EMBL" id="PTX63752.1"/>
    </source>
</evidence>
<accession>A0A2T6C624</accession>
<keyword evidence="2" id="KW-1185">Reference proteome</keyword>
<dbReference type="OrthoDB" id="796548at2"/>
<dbReference type="EMBL" id="QBKT01000001">
    <property type="protein sequence ID" value="PTX63752.1"/>
    <property type="molecule type" value="Genomic_DNA"/>
</dbReference>
<evidence type="ECO:0000313" key="2">
    <source>
        <dbReference type="Proteomes" id="UP000244090"/>
    </source>
</evidence>
<dbReference type="AlphaFoldDB" id="A0A2T6C624"/>
<sequence>MRMFDKSISVGNGYTSKQSKANASVGSDVLERIIDTYPDLNPLWLLTGEGEMIREITKKHPTKNTTEEPPLQYDTIDDMINHKIESSIQRQFKVLLDKLDTFPTMEDIRKEIEKMQKSDQ</sequence>
<reference evidence="1 2" key="1">
    <citation type="submission" date="2018-04" db="EMBL/GenBank/DDBJ databases">
        <title>Genomic Encyclopedia of Archaeal and Bacterial Type Strains, Phase II (KMG-II): from individual species to whole genera.</title>
        <authorList>
            <person name="Goeker M."/>
        </authorList>
    </citation>
    <scope>NUCLEOTIDE SEQUENCE [LARGE SCALE GENOMIC DNA]</scope>
    <source>
        <strain evidence="1 2">DSM 25731</strain>
    </source>
</reference>
<name>A0A2T6C624_9FLAO</name>
<organism evidence="1 2">
    <name type="scientific">Kordia periserrulae</name>
    <dbReference type="NCBI Taxonomy" id="701523"/>
    <lineage>
        <taxon>Bacteria</taxon>
        <taxon>Pseudomonadati</taxon>
        <taxon>Bacteroidota</taxon>
        <taxon>Flavobacteriia</taxon>
        <taxon>Flavobacteriales</taxon>
        <taxon>Flavobacteriaceae</taxon>
        <taxon>Kordia</taxon>
    </lineage>
</organism>
<proteinExistence type="predicted"/>